<evidence type="ECO:0000313" key="3">
    <source>
        <dbReference type="Proteomes" id="UP000002872"/>
    </source>
</evidence>
<keyword evidence="1" id="KW-1133">Transmembrane helix</keyword>
<keyword evidence="3" id="KW-1185">Reference proteome</keyword>
<organism evidence="2 3">
    <name type="scientific">Nematocida parisii (strain ERTm3)</name>
    <name type="common">Nematode killer fungus</name>
    <dbReference type="NCBI Taxonomy" id="935791"/>
    <lineage>
        <taxon>Eukaryota</taxon>
        <taxon>Fungi</taxon>
        <taxon>Fungi incertae sedis</taxon>
        <taxon>Microsporidia</taxon>
        <taxon>Nematocida</taxon>
    </lineage>
</organism>
<accession>I3EE06</accession>
<name>I3EE06_NEMP3</name>
<dbReference type="InParanoid" id="I3EE06"/>
<dbReference type="OrthoDB" id="10319358at2759"/>
<dbReference type="HOGENOM" id="CLU_287711_0_0_1"/>
<dbReference type="EMBL" id="GL870882">
    <property type="protein sequence ID" value="EIJ87453.1"/>
    <property type="molecule type" value="Genomic_DNA"/>
</dbReference>
<keyword evidence="1" id="KW-0472">Membrane</keyword>
<feature type="transmembrane region" description="Helical" evidence="1">
    <location>
        <begin position="29"/>
        <end position="46"/>
    </location>
</feature>
<dbReference type="Proteomes" id="UP000002872">
    <property type="component" value="Unassembled WGS sequence"/>
</dbReference>
<evidence type="ECO:0000256" key="1">
    <source>
        <dbReference type="SAM" id="Phobius"/>
    </source>
</evidence>
<protein>
    <submittedName>
        <fullName evidence="2">Uncharacterized protein</fullName>
    </submittedName>
</protein>
<gene>
    <name evidence="2" type="ORF">NEQG_02334</name>
</gene>
<sequence length="949" mass="111001">MKILMNKTELHQNYSISHKKQELYRTIRAIFRILLIFLLCGVFYVNCTKNIEEIYNTNLQDSSNKRAFVNPYGSLGMLAGFIDEFCGFMYNKRLFSAELDMNYINWESSKEGIFFNGNNIAKERVHRIFSNDMKMSYYSYLYHTVLINMFYIANDTVSIRLNNSNSDPELFRFLNAPSVKPHSHKIIAALLLLSEGVHVNIKTETIENQRFLIISDINISDQVISINISEVIKDSNDLQDINEVLQSEYKNKIEIIINFFLYVCNNPNIQELYDITETPTIGSFNEGKFMDSSRWLIQIYIYKYMNSQQEMIQFIKIVYSTLQKIIKTSTKKKLSSERINSAKTLRRKCFILTKRRTPKMCQELIHINKINSHINNTDKMKLIPFSEFEDVSKKRRILHFYSNRSNIVELAKPKDHSAAENTLLGIICCFLFDVRTQEYNLDHLPYIKSDLKRLFCMPDSSIINILNNRMYGNSSLSYNSKNKKIIPGKKISKEAYTAWTEIIQKLNNKDISYCDSTKRSIYPGLINLLYIISELTGTYESEKHHIKSLRDSLACICRGYDMHEDSNDSSEADSDYLQELHNFATKNITEYITKFFTSLSRNCLPKSKPSDFNPCAMKIQFLPSKAIWKGGKIDIFGKLFINYDYNGCTDGIFIYFNPFDSKVSLDNQYTGLLPDTLNIFKSINNQIKSRDIHNLTGHMVNHYISQRIKHFTLPREGLIIDLPCIVYTIDQFDSINIIHMQGKLSTYRLKSDLIICLNILLLKDTSNIKMPVISAIKNILSNYFVNNKDKSVSLPGPLNTNMYNISDYSSNTPHVFDLSDITRMIKYLILLKSPKYIIYWITLYLNNDRFFYSYFKQEFLFSISHYEIISLFDCLTEDGTNLHNVNRICDILPLHVESDEYINRFFNEAVYSFLNFYFISISLYRQYDNIIKEIFNTFSIFSSYKLLLF</sequence>
<reference evidence="2" key="1">
    <citation type="submission" date="2011-01" db="EMBL/GenBank/DDBJ databases">
        <title>The Genome Sequence of Nematocida parisii strain ERTm3.</title>
        <authorList>
            <consortium name="The Broad Institute Genome Sequencing Platform"/>
            <consortium name="The Broad Institute Genome Sequencing Center for Infectious Disease"/>
            <person name="Cuomo C."/>
            <person name="Troemel E."/>
            <person name="Young S.K."/>
            <person name="Zeng Q."/>
            <person name="Gargeya S."/>
            <person name="Fitzgerald M."/>
            <person name="Haas B."/>
            <person name="Abouelleil A."/>
            <person name="Alvarado L."/>
            <person name="Arachchi H.M."/>
            <person name="Berlin A."/>
            <person name="Chapman S.B."/>
            <person name="Gearin G."/>
            <person name="Goldberg J."/>
            <person name="Griggs A."/>
            <person name="Gujja S."/>
            <person name="Hansen M."/>
            <person name="Heiman D."/>
            <person name="Howarth C."/>
            <person name="Larimer J."/>
            <person name="Lui A."/>
            <person name="MacDonald P.J.P."/>
            <person name="McCowen C."/>
            <person name="Montmayeur A."/>
            <person name="Murphy C."/>
            <person name="Neiman D."/>
            <person name="Pearson M."/>
            <person name="Priest M."/>
            <person name="Roberts A."/>
            <person name="Saif S."/>
            <person name="Shea T."/>
            <person name="Sisk P."/>
            <person name="Stolte C."/>
            <person name="Sykes S."/>
            <person name="Wortman J."/>
            <person name="Nusbaum C."/>
            <person name="Birren B."/>
        </authorList>
    </citation>
    <scope>NUCLEOTIDE SEQUENCE</scope>
    <source>
        <strain evidence="2">ERTm3</strain>
    </source>
</reference>
<dbReference type="VEuPathDB" id="MicrosporidiaDB:NEQG_02334"/>
<keyword evidence="1" id="KW-0812">Transmembrane</keyword>
<dbReference type="AlphaFoldDB" id="I3EE06"/>
<proteinExistence type="predicted"/>
<evidence type="ECO:0000313" key="2">
    <source>
        <dbReference type="EMBL" id="EIJ87453.1"/>
    </source>
</evidence>